<dbReference type="GeneID" id="26994731"/>
<dbReference type="EMBL" id="KU501220">
    <property type="protein sequence ID" value="AML60674.1"/>
    <property type="molecule type" value="Genomic_DNA"/>
</dbReference>
<sequence>MSFLKLKNYTEKISVRLLFSKVFLQETSIGNCLFYPLTSVQLKIFFYTFIKFLKISKLKSIFFGLSYYSYYGEKLQNNGFYMSLIETKKKEKLKILNNKVVRVKSFFFVKESFQKFFLLDSLVKKKKTAKNLSKGLEKFEKYFIVSPKTITNRQVVLGLLKSKIFINKIFVSRMFLLIAKGRKKYRSSFSYLFRRRRKIGSLFHIFTSTFSKFKEIKLQRRKNMKKLAWKIKKQKKWKWARVGSWSWNLFRLRLRLSQLFYIPKHFEINYKTFGANYLGFTDFKTINNRIPFWLNLRRLLTFLS</sequence>
<gene>
    <name evidence="1" type="primary">orfX</name>
</gene>
<protein>
    <submittedName>
        <fullName evidence="1">Uncharacterized protein</fullName>
    </submittedName>
</protein>
<keyword evidence="1" id="KW-0496">Mitochondrion</keyword>
<organism evidence="1">
    <name type="scientific">Trachydiscus minutus</name>
    <dbReference type="NCBI Taxonomy" id="1032745"/>
    <lineage>
        <taxon>Eukaryota</taxon>
        <taxon>Sar</taxon>
        <taxon>Stramenopiles</taxon>
        <taxon>Ochrophyta</taxon>
        <taxon>Eustigmatophyceae</taxon>
        <taxon>Goniochloridales</taxon>
        <taxon>Goniochloridaceae</taxon>
        <taxon>Trachydiscus</taxon>
    </lineage>
</organism>
<name>A0A140F2P0_9STRA</name>
<reference evidence="1" key="1">
    <citation type="journal article" date="2016" name="Genome Biol. Evol.">
        <title>A Comparative Analysis of Mitochondrial Genomes in Eustigmatophyte Algae.</title>
        <authorList>
            <person name="Sevcikova T."/>
            <person name="Klimes V."/>
            <person name="Zbrankova V."/>
            <person name="Strnad H."/>
            <person name="Hroudova M."/>
            <person name="Vlcek C."/>
            <person name="Elias M."/>
        </authorList>
    </citation>
    <scope>NUCLEOTIDE SEQUENCE</scope>
    <source>
        <strain evidence="1">CCALA 838</strain>
    </source>
</reference>
<dbReference type="AlphaFoldDB" id="A0A140F2P0"/>
<dbReference type="RefSeq" id="YP_009237663.1">
    <property type="nucleotide sequence ID" value="NC_029643.1"/>
</dbReference>
<accession>A0A140F2P0</accession>
<evidence type="ECO:0000313" key="1">
    <source>
        <dbReference type="EMBL" id="AML60674.1"/>
    </source>
</evidence>
<proteinExistence type="predicted"/>
<geneLocation type="mitochondrion" evidence="1"/>